<evidence type="ECO:0000313" key="1">
    <source>
        <dbReference type="EMBL" id="CAE6958329.1"/>
    </source>
</evidence>
<organism evidence="1 2">
    <name type="scientific">Symbiodinium natans</name>
    <dbReference type="NCBI Taxonomy" id="878477"/>
    <lineage>
        <taxon>Eukaryota</taxon>
        <taxon>Sar</taxon>
        <taxon>Alveolata</taxon>
        <taxon>Dinophyceae</taxon>
        <taxon>Suessiales</taxon>
        <taxon>Symbiodiniaceae</taxon>
        <taxon>Symbiodinium</taxon>
    </lineage>
</organism>
<dbReference type="AlphaFoldDB" id="A0A812HRD3"/>
<name>A0A812HRD3_9DINO</name>
<dbReference type="Proteomes" id="UP000604046">
    <property type="component" value="Unassembled WGS sequence"/>
</dbReference>
<reference evidence="1" key="1">
    <citation type="submission" date="2021-02" db="EMBL/GenBank/DDBJ databases">
        <authorList>
            <person name="Dougan E. K."/>
            <person name="Rhodes N."/>
            <person name="Thang M."/>
            <person name="Chan C."/>
        </authorList>
    </citation>
    <scope>NUCLEOTIDE SEQUENCE</scope>
</reference>
<accession>A0A812HRD3</accession>
<comment type="caution">
    <text evidence="1">The sequence shown here is derived from an EMBL/GenBank/DDBJ whole genome shotgun (WGS) entry which is preliminary data.</text>
</comment>
<gene>
    <name evidence="1" type="ORF">SNAT2548_LOCUS1840</name>
</gene>
<sequence>MDRQVTFAFPPQVFGKRIADTFSDEDDEKLRQRIRSKLDGKVHGEAAVGHIFSLENGGPTCRDNVFMQEYQWNSVAQDLWDELQRAEAAFSAAQKCPDFCEGRWAGWTCEDIRKKGVDEFRRMGLWVREAGGFDARSPAIKRGMVEVLPSGLPVGVHECLRTYSDACWDGESSEEWSPYGEIDFQEAEDFPRIIGAHELQQFLSERPRQQVLEHYASPAGMQRLSVEQPQLSVNRREVQVERGSGGSCPCFECYFM</sequence>
<dbReference type="EMBL" id="CAJNDS010000105">
    <property type="protein sequence ID" value="CAE6958329.1"/>
    <property type="molecule type" value="Genomic_DNA"/>
</dbReference>
<protein>
    <submittedName>
        <fullName evidence="1">Uncharacterized protein</fullName>
    </submittedName>
</protein>
<evidence type="ECO:0000313" key="2">
    <source>
        <dbReference type="Proteomes" id="UP000604046"/>
    </source>
</evidence>
<keyword evidence="2" id="KW-1185">Reference proteome</keyword>
<proteinExistence type="predicted"/>